<evidence type="ECO:0000313" key="2">
    <source>
        <dbReference type="EMBL" id="MBM4629010.1"/>
    </source>
</evidence>
<evidence type="ECO:0000313" key="3">
    <source>
        <dbReference type="EMBL" id="ORM23548.1"/>
    </source>
</evidence>
<proteinExistence type="predicted"/>
<reference evidence="2" key="2">
    <citation type="submission" date="2019-11" db="EMBL/GenBank/DDBJ databases">
        <title>Spread of Macrolides and rifampicin resistant Rhodococcus equi in clinical isolates in the USA.</title>
        <authorList>
            <person name="Alvarez-Narvaez S."/>
            <person name="Huber L."/>
            <person name="Cohen N.D."/>
            <person name="Slovis N."/>
            <person name="Greiter M."/>
            <person name="Giguere S."/>
            <person name="Hart K."/>
        </authorList>
    </citation>
    <scope>NUCLEOTIDE SEQUENCE</scope>
    <source>
        <strain evidence="2">Lh_38</strain>
    </source>
</reference>
<evidence type="ECO:0000313" key="4">
    <source>
        <dbReference type="Proteomes" id="UP000193518"/>
    </source>
</evidence>
<evidence type="ECO:0000259" key="1">
    <source>
        <dbReference type="Pfam" id="PF19040"/>
    </source>
</evidence>
<dbReference type="EMBL" id="LWIC01000009">
    <property type="protein sequence ID" value="ORM23548.1"/>
    <property type="molecule type" value="Genomic_DNA"/>
</dbReference>
<gene>
    <name evidence="3" type="ORF">A5N68_19610</name>
    <name evidence="2" type="ORF">GS453_20130</name>
</gene>
<protein>
    <recommendedName>
        <fullName evidence="1">SGNH domain-containing protein</fullName>
    </recommendedName>
</protein>
<reference evidence="3 4" key="1">
    <citation type="journal article" date="2016" name="Genome Biol. Evol.">
        <title>Pangenome and Phylogenomic Analysis of the Pathogenic Actinobacterium Rhodococcus equi.</title>
        <authorList>
            <person name="Anastasi E."/>
            <person name="MacArthur I."/>
            <person name="Scortti M."/>
            <person name="Alvarez S."/>
            <person name="Giguere S."/>
            <person name="Vazquez-Boland J.A."/>
        </authorList>
    </citation>
    <scope>NUCLEOTIDE SEQUENCE [LARGE SCALE GENOMIC DNA]</scope>
    <source>
        <strain evidence="3 4">PAM1271</strain>
    </source>
</reference>
<name>A0A9Q5RSN1_RHOHA</name>
<dbReference type="Proteomes" id="UP000738270">
    <property type="component" value="Unassembled WGS sequence"/>
</dbReference>
<dbReference type="InterPro" id="IPR043968">
    <property type="entry name" value="SGNH"/>
</dbReference>
<dbReference type="EMBL" id="WUXD01000061">
    <property type="protein sequence ID" value="MBM4629010.1"/>
    <property type="molecule type" value="Genomic_DNA"/>
</dbReference>
<feature type="domain" description="SGNH" evidence="1">
    <location>
        <begin position="18"/>
        <end position="54"/>
    </location>
</feature>
<sequence>MLRQCGISDRQSRSCGFDLFCTADRCPVVVGNGLVFRDDNHLTVEHAEALSPVVGALVDRALPGG</sequence>
<organism evidence="3 4">
    <name type="scientific">Rhodococcus hoagii</name>
    <name type="common">Corynebacterium equii</name>
    <dbReference type="NCBI Taxonomy" id="43767"/>
    <lineage>
        <taxon>Bacteria</taxon>
        <taxon>Bacillati</taxon>
        <taxon>Actinomycetota</taxon>
        <taxon>Actinomycetes</taxon>
        <taxon>Mycobacteriales</taxon>
        <taxon>Nocardiaceae</taxon>
        <taxon>Prescottella</taxon>
    </lineage>
</organism>
<dbReference type="Pfam" id="PF19040">
    <property type="entry name" value="SGNH"/>
    <property type="match status" value="1"/>
</dbReference>
<comment type="caution">
    <text evidence="3">The sequence shown here is derived from an EMBL/GenBank/DDBJ whole genome shotgun (WGS) entry which is preliminary data.</text>
</comment>
<accession>A0A9Q5RSN1</accession>
<dbReference type="AlphaFoldDB" id="A0A9Q5RSN1"/>
<dbReference type="Proteomes" id="UP000193518">
    <property type="component" value="Unassembled WGS sequence"/>
</dbReference>